<dbReference type="AGR" id="WB:WBGene00194835"/>
<proteinExistence type="predicted"/>
<organism evidence="1 2">
    <name type="scientific">Caenorhabditis elegans</name>
    <dbReference type="NCBI Taxonomy" id="6239"/>
    <lineage>
        <taxon>Eukaryota</taxon>
        <taxon>Metazoa</taxon>
        <taxon>Ecdysozoa</taxon>
        <taxon>Nematoda</taxon>
        <taxon>Chromadorea</taxon>
        <taxon>Rhabditida</taxon>
        <taxon>Rhabditina</taxon>
        <taxon>Rhabditomorpha</taxon>
        <taxon>Rhabditoidea</taxon>
        <taxon>Rhabditidae</taxon>
        <taxon>Peloderinae</taxon>
        <taxon>Caenorhabditis</taxon>
    </lineage>
</organism>
<evidence type="ECO:0000313" key="2">
    <source>
        <dbReference type="Proteomes" id="UP000001940"/>
    </source>
</evidence>
<dbReference type="HOGENOM" id="CLU_2388203_0_0_1"/>
<dbReference type="ExpressionAtlas" id="U4PM39">
    <property type="expression patterns" value="baseline"/>
</dbReference>
<dbReference type="WormBase" id="Y17G9B.11b">
    <property type="protein sequence ID" value="CE48681"/>
    <property type="gene ID" value="WBGene00194835"/>
</dbReference>
<dbReference type="Bgee" id="WBGene00194835">
    <property type="expression patterns" value="Expressed in pharyngeal muscle cell (C elegans) and 3 other cell types or tissues"/>
</dbReference>
<name>U4PM39_CAEEL</name>
<dbReference type="InParanoid" id="U4PM39"/>
<evidence type="ECO:0000313" key="1">
    <source>
        <dbReference type="EMBL" id="CDH93134.1"/>
    </source>
</evidence>
<dbReference type="AlphaFoldDB" id="U4PM39"/>
<protein>
    <submittedName>
        <fullName evidence="1">PID domain-containing protein</fullName>
    </submittedName>
</protein>
<evidence type="ECO:0000313" key="3">
    <source>
        <dbReference type="WormBase" id="Y17G9B.11b"/>
    </source>
</evidence>
<gene>
    <name evidence="1" type="ORF">CELE_Y17G9B.11</name>
    <name evidence="1 3" type="ORF">Y17G9B.11</name>
</gene>
<dbReference type="GeneID" id="13193027"/>
<dbReference type="Proteomes" id="UP000001940">
    <property type="component" value="Chromosome IV"/>
</dbReference>
<dbReference type="CTD" id="13193027"/>
<reference evidence="1 2" key="1">
    <citation type="journal article" date="1998" name="Science">
        <title>Genome sequence of the nematode C. elegans: a platform for investigating biology.</title>
        <authorList>
            <consortium name="The C. elegans sequencing consortium"/>
            <person name="Sulson J.E."/>
            <person name="Waterston R."/>
        </authorList>
    </citation>
    <scope>NUCLEOTIDE SEQUENCE [LARGE SCALE GENOMIC DNA]</scope>
    <source>
        <strain evidence="1 2">Bristol N2</strain>
    </source>
</reference>
<dbReference type="EMBL" id="BX284604">
    <property type="protein sequence ID" value="CDH93134.1"/>
    <property type="molecule type" value="Genomic_DNA"/>
</dbReference>
<sequence length="95" mass="11611">MQMVLTRNMDIVVLHQSLKYDLNDVLNSDKCFRIRRLSKNQRCQYIFETLDSRSRQETGICEFRFYCIQQIAISSALSMLRRLWIENFLFFCRWD</sequence>
<accession>U4PM39</accession>
<keyword evidence="2" id="KW-1185">Reference proteome</keyword>
<dbReference type="RefSeq" id="NP_001294397.1">
    <property type="nucleotide sequence ID" value="NM_001307468.1"/>
</dbReference>
<dbReference type="PaxDb" id="6239-Y17G9B.11b"/>